<protein>
    <submittedName>
        <fullName evidence="2">Arylamine N-acetyltransferase</fullName>
    </submittedName>
</protein>
<organism evidence="2 3">
    <name type="scientific">Pseudalkalibacillus berkeleyi</name>
    <dbReference type="NCBI Taxonomy" id="1069813"/>
    <lineage>
        <taxon>Bacteria</taxon>
        <taxon>Bacillati</taxon>
        <taxon>Bacillota</taxon>
        <taxon>Bacilli</taxon>
        <taxon>Bacillales</taxon>
        <taxon>Fictibacillaceae</taxon>
        <taxon>Pseudalkalibacillus</taxon>
    </lineage>
</organism>
<dbReference type="SUPFAM" id="SSF54001">
    <property type="entry name" value="Cysteine proteinases"/>
    <property type="match status" value="1"/>
</dbReference>
<dbReference type="Proteomes" id="UP001649381">
    <property type="component" value="Unassembled WGS sequence"/>
</dbReference>
<dbReference type="Pfam" id="PF00797">
    <property type="entry name" value="Acetyltransf_2"/>
    <property type="match status" value="1"/>
</dbReference>
<keyword evidence="3" id="KW-1185">Reference proteome</keyword>
<comment type="similarity">
    <text evidence="1">Belongs to the arylamine N-acetyltransferase family.</text>
</comment>
<comment type="caution">
    <text evidence="2">The sequence shown here is derived from an EMBL/GenBank/DDBJ whole genome shotgun (WGS) entry which is preliminary data.</text>
</comment>
<dbReference type="InterPro" id="IPR001447">
    <property type="entry name" value="Arylamine_N-AcTrfase"/>
</dbReference>
<evidence type="ECO:0000313" key="3">
    <source>
        <dbReference type="Proteomes" id="UP001649381"/>
    </source>
</evidence>
<dbReference type="Gene3D" id="3.30.2140.20">
    <property type="match status" value="1"/>
</dbReference>
<gene>
    <name evidence="2" type="ORF">L2716_02780</name>
</gene>
<dbReference type="InterPro" id="IPR038765">
    <property type="entry name" value="Papain-like_cys_pep_sf"/>
</dbReference>
<proteinExistence type="inferred from homology"/>
<dbReference type="PANTHER" id="PTHR11786">
    <property type="entry name" value="N-HYDROXYARYLAMINE O-ACETYLTRANSFERASE"/>
    <property type="match status" value="1"/>
</dbReference>
<dbReference type="InterPro" id="IPR053710">
    <property type="entry name" value="Arylamine_NAT_domain_sf"/>
</dbReference>
<accession>A0ABS9GYF7</accession>
<name>A0ABS9GYF7_9BACL</name>
<evidence type="ECO:0000256" key="1">
    <source>
        <dbReference type="ARBA" id="ARBA00006547"/>
    </source>
</evidence>
<reference evidence="2 3" key="1">
    <citation type="submission" date="2022-01" db="EMBL/GenBank/DDBJ databases">
        <title>Alkalihalobacillus sp. EGI L200015, a novel bacterium isolated from a salt lake sediment.</title>
        <authorList>
            <person name="Gao L."/>
            <person name="Fang B.-Z."/>
            <person name="Li W.-J."/>
        </authorList>
    </citation>
    <scope>NUCLEOTIDE SEQUENCE [LARGE SCALE GENOMIC DNA]</scope>
    <source>
        <strain evidence="2 3">KCTC 12718</strain>
    </source>
</reference>
<sequence>MNTLPVWADRYLERLGLEQELPTRLFLEKFCRAHLNAVPFENISKLMYLRDYKINKFHIPPIDVYVENMFRYDFGGTCYTNNSHALKLLKTLGYEGYHVELGKSHIGIMIELDGERLYLDFGSASPFFKPVNFEKDTNNLTAYDIEEIRILPDSDNKGTYRFIRYRDGKVVKDDWDFNPDHKMTFEAFEPTITKSNQPGAFFLSHLRCHHYQISQNRTLSLVNNTFSIRYENGEVDERILQSEKEITEVLQDEYQLPKLPVVEAIRVLESLGVDLFEKQMK</sequence>
<dbReference type="RefSeq" id="WP_236331571.1">
    <property type="nucleotide sequence ID" value="NZ_JAKIJS010000001.1"/>
</dbReference>
<dbReference type="EMBL" id="JAKIJS010000001">
    <property type="protein sequence ID" value="MCF6136640.1"/>
    <property type="molecule type" value="Genomic_DNA"/>
</dbReference>
<dbReference type="PANTHER" id="PTHR11786:SF0">
    <property type="entry name" value="ARYLAMINE N-ACETYLTRANSFERASE 4-RELATED"/>
    <property type="match status" value="1"/>
</dbReference>
<evidence type="ECO:0000313" key="2">
    <source>
        <dbReference type="EMBL" id="MCF6136640.1"/>
    </source>
</evidence>